<proteinExistence type="predicted"/>
<dbReference type="AlphaFoldDB" id="A0AAJ6QWD3"/>
<evidence type="ECO:0000313" key="2">
    <source>
        <dbReference type="Proteomes" id="UP000694867"/>
    </source>
</evidence>
<dbReference type="KEGG" id="goe:100905249"/>
<reference evidence="3" key="1">
    <citation type="submission" date="2025-08" db="UniProtKB">
        <authorList>
            <consortium name="RefSeq"/>
        </authorList>
    </citation>
    <scope>IDENTIFICATION</scope>
</reference>
<dbReference type="RefSeq" id="XP_003746226.1">
    <property type="nucleotide sequence ID" value="XM_003746178.2"/>
</dbReference>
<gene>
    <name evidence="3" type="primary">LOC100905249</name>
</gene>
<dbReference type="GeneID" id="100905249"/>
<keyword evidence="1" id="KW-1133">Transmembrane helix</keyword>
<keyword evidence="1" id="KW-0472">Membrane</keyword>
<accession>A0AAJ6QWD3</accession>
<sequence>MNTQRKDAYRPLLSLGKVKDKTYARWDRMDLTTCRLVFISPQRSFEFFPPIVIFLSAAYLVAVGMKYFRLYPFDGEQKFLMPTKPLPLGISFMPTSDKEMYLGAIITTIMGIAAFFISKGYPMRIYWNARQRQFIAVHRHPITCWVRRTPVLPGSVKESKRFGGLKDVPGLRIPQSFDPEYFKAPIYYNVLMGFSDASCLNDEGEDGGIDFF</sequence>
<evidence type="ECO:0000256" key="1">
    <source>
        <dbReference type="SAM" id="Phobius"/>
    </source>
</evidence>
<evidence type="ECO:0000313" key="3">
    <source>
        <dbReference type="RefSeq" id="XP_003746226.1"/>
    </source>
</evidence>
<dbReference type="Proteomes" id="UP000694867">
    <property type="component" value="Unplaced"/>
</dbReference>
<protein>
    <submittedName>
        <fullName evidence="3">Uncharacterized protein LOC100905249</fullName>
    </submittedName>
</protein>
<keyword evidence="2" id="KW-1185">Reference proteome</keyword>
<feature type="transmembrane region" description="Helical" evidence="1">
    <location>
        <begin position="47"/>
        <end position="68"/>
    </location>
</feature>
<feature type="transmembrane region" description="Helical" evidence="1">
    <location>
        <begin position="100"/>
        <end position="117"/>
    </location>
</feature>
<name>A0AAJ6QWD3_9ACAR</name>
<organism evidence="2 3">
    <name type="scientific">Galendromus occidentalis</name>
    <name type="common">western predatory mite</name>
    <dbReference type="NCBI Taxonomy" id="34638"/>
    <lineage>
        <taxon>Eukaryota</taxon>
        <taxon>Metazoa</taxon>
        <taxon>Ecdysozoa</taxon>
        <taxon>Arthropoda</taxon>
        <taxon>Chelicerata</taxon>
        <taxon>Arachnida</taxon>
        <taxon>Acari</taxon>
        <taxon>Parasitiformes</taxon>
        <taxon>Mesostigmata</taxon>
        <taxon>Gamasina</taxon>
        <taxon>Phytoseioidea</taxon>
        <taxon>Phytoseiidae</taxon>
        <taxon>Typhlodrominae</taxon>
        <taxon>Galendromus</taxon>
    </lineage>
</organism>
<keyword evidence="1" id="KW-0812">Transmembrane</keyword>